<evidence type="ECO:0000256" key="3">
    <source>
        <dbReference type="ARBA" id="ARBA00022815"/>
    </source>
</evidence>
<keyword evidence="2" id="KW-0964">Secreted</keyword>
<keyword evidence="4" id="KW-0873">Pyrrolidone carboxylic acid</keyword>
<sequence>MHFSFITAIQHVNHVVFVILHGTVQQSVTNVVQHLKADVAEFALMFQQFLEVLDARASFNGRGQRYKWASGGPTADCAELEMRAWVCVAWLAAAAALAAAQLTFTSNWGSGKRAAPAAPPPRCIDTDALVTLYRMIAVSRTLRWRRFRLVHWSADGAGTADSVPNERALLHHSFELSLSFERSRKTSRVPENITKTVLALSVTGDP</sequence>
<name>A0A4C1TDY0_EUMVA</name>
<organism evidence="5 6">
    <name type="scientific">Eumeta variegata</name>
    <name type="common">Bagworm moth</name>
    <name type="synonym">Eumeta japonica</name>
    <dbReference type="NCBI Taxonomy" id="151549"/>
    <lineage>
        <taxon>Eukaryota</taxon>
        <taxon>Metazoa</taxon>
        <taxon>Ecdysozoa</taxon>
        <taxon>Arthropoda</taxon>
        <taxon>Hexapoda</taxon>
        <taxon>Insecta</taxon>
        <taxon>Pterygota</taxon>
        <taxon>Neoptera</taxon>
        <taxon>Endopterygota</taxon>
        <taxon>Lepidoptera</taxon>
        <taxon>Glossata</taxon>
        <taxon>Ditrysia</taxon>
        <taxon>Tineoidea</taxon>
        <taxon>Psychidae</taxon>
        <taxon>Oiketicinae</taxon>
        <taxon>Eumeta</taxon>
    </lineage>
</organism>
<evidence type="ECO:0000256" key="4">
    <source>
        <dbReference type="ARBA" id="ARBA00023283"/>
    </source>
</evidence>
<protein>
    <submittedName>
        <fullName evidence="5">Uncharacterized protein</fullName>
    </submittedName>
</protein>
<dbReference type="GO" id="GO:0007218">
    <property type="term" value="P:neuropeptide signaling pathway"/>
    <property type="evidence" value="ECO:0007669"/>
    <property type="project" value="UniProtKB-KW"/>
</dbReference>
<dbReference type="Proteomes" id="UP000299102">
    <property type="component" value="Unassembled WGS sequence"/>
</dbReference>
<keyword evidence="3" id="KW-0027">Amidation</keyword>
<reference evidence="5 6" key="1">
    <citation type="journal article" date="2019" name="Commun. Biol.">
        <title>The bagworm genome reveals a unique fibroin gene that provides high tensile strength.</title>
        <authorList>
            <person name="Kono N."/>
            <person name="Nakamura H."/>
            <person name="Ohtoshi R."/>
            <person name="Tomita M."/>
            <person name="Numata K."/>
            <person name="Arakawa K."/>
        </authorList>
    </citation>
    <scope>NUCLEOTIDE SEQUENCE [LARGE SCALE GENOMIC DNA]</scope>
</reference>
<dbReference type="EMBL" id="BGZK01000047">
    <property type="protein sequence ID" value="GBP11607.1"/>
    <property type="molecule type" value="Genomic_DNA"/>
</dbReference>
<dbReference type="PROSITE" id="PS00256">
    <property type="entry name" value="AKH"/>
    <property type="match status" value="1"/>
</dbReference>
<dbReference type="GO" id="GO:0005179">
    <property type="term" value="F:hormone activity"/>
    <property type="evidence" value="ECO:0007669"/>
    <property type="project" value="UniProtKB-KW"/>
</dbReference>
<keyword evidence="6" id="KW-1185">Reference proteome</keyword>
<comment type="subcellular location">
    <subcellularLocation>
        <location evidence="1">Secreted</location>
    </subcellularLocation>
</comment>
<gene>
    <name evidence="5" type="ORF">EVAR_77741_1</name>
</gene>
<evidence type="ECO:0000313" key="6">
    <source>
        <dbReference type="Proteomes" id="UP000299102"/>
    </source>
</evidence>
<evidence type="ECO:0000313" key="5">
    <source>
        <dbReference type="EMBL" id="GBP11607.1"/>
    </source>
</evidence>
<evidence type="ECO:0000256" key="1">
    <source>
        <dbReference type="ARBA" id="ARBA00004613"/>
    </source>
</evidence>
<dbReference type="AlphaFoldDB" id="A0A4C1TDY0"/>
<dbReference type="InterPro" id="IPR002047">
    <property type="entry name" value="Adipokinetic_hormone_CS"/>
</dbReference>
<comment type="caution">
    <text evidence="5">The sequence shown here is derived from an EMBL/GenBank/DDBJ whole genome shotgun (WGS) entry which is preliminary data.</text>
</comment>
<proteinExistence type="predicted"/>
<dbReference type="GO" id="GO:0005576">
    <property type="term" value="C:extracellular region"/>
    <property type="evidence" value="ECO:0007669"/>
    <property type="project" value="UniProtKB-SubCell"/>
</dbReference>
<accession>A0A4C1TDY0</accession>
<evidence type="ECO:0000256" key="2">
    <source>
        <dbReference type="ARBA" id="ARBA00022525"/>
    </source>
</evidence>